<comment type="caution">
    <text evidence="2">The sequence shown here is derived from an EMBL/GenBank/DDBJ whole genome shotgun (WGS) entry which is preliminary data.</text>
</comment>
<evidence type="ECO:0008006" key="4">
    <source>
        <dbReference type="Google" id="ProtNLM"/>
    </source>
</evidence>
<gene>
    <name evidence="2" type="ORF">GF068_36550</name>
</gene>
<protein>
    <recommendedName>
        <fullName evidence="4">Lipoprotein</fullName>
    </recommendedName>
</protein>
<accession>A0A6N7PZW7</accession>
<dbReference type="EMBL" id="WJIE01000017">
    <property type="protein sequence ID" value="MRG97399.1"/>
    <property type="molecule type" value="Genomic_DNA"/>
</dbReference>
<name>A0A6N7PZW7_9BACT</name>
<dbReference type="AlphaFoldDB" id="A0A6N7PZW7"/>
<proteinExistence type="predicted"/>
<keyword evidence="1" id="KW-0732">Signal</keyword>
<dbReference type="PROSITE" id="PS51257">
    <property type="entry name" value="PROKAR_LIPOPROTEIN"/>
    <property type="match status" value="1"/>
</dbReference>
<organism evidence="2 3">
    <name type="scientific">Polyangium spumosum</name>
    <dbReference type="NCBI Taxonomy" id="889282"/>
    <lineage>
        <taxon>Bacteria</taxon>
        <taxon>Pseudomonadati</taxon>
        <taxon>Myxococcota</taxon>
        <taxon>Polyangia</taxon>
        <taxon>Polyangiales</taxon>
        <taxon>Polyangiaceae</taxon>
        <taxon>Polyangium</taxon>
    </lineage>
</organism>
<dbReference type="Proteomes" id="UP000440224">
    <property type="component" value="Unassembled WGS sequence"/>
</dbReference>
<keyword evidence="3" id="KW-1185">Reference proteome</keyword>
<feature type="signal peptide" evidence="1">
    <location>
        <begin position="1"/>
        <end position="20"/>
    </location>
</feature>
<dbReference type="OrthoDB" id="5518533at2"/>
<reference evidence="2 3" key="1">
    <citation type="submission" date="2019-10" db="EMBL/GenBank/DDBJ databases">
        <title>A soil myxobacterium in the family Polyangiaceae.</title>
        <authorList>
            <person name="Li Y."/>
            <person name="Wang J."/>
        </authorList>
    </citation>
    <scope>NUCLEOTIDE SEQUENCE [LARGE SCALE GENOMIC DNA]</scope>
    <source>
        <strain evidence="2 3">DSM 14734</strain>
    </source>
</reference>
<evidence type="ECO:0000313" key="3">
    <source>
        <dbReference type="Proteomes" id="UP000440224"/>
    </source>
</evidence>
<dbReference type="RefSeq" id="WP_153824184.1">
    <property type="nucleotide sequence ID" value="NZ_WJIE01000017.1"/>
</dbReference>
<evidence type="ECO:0000256" key="1">
    <source>
        <dbReference type="SAM" id="SignalP"/>
    </source>
</evidence>
<sequence length="221" mass="24423">MRRLLIILALAATGCGPSYYYQPAEQADASVSGHPAARYVVPPGSAKGDVRVSSFGVTDVRLSEDDEPIRSLHVRLVVANEDGEEAWAVDTRALRVQFAGFEGAAAPAFANATDSNMPVVVVPRGGSTTIDVYYPLPESLRGAKDLPQFDVIWSVRTEDRVVTQRTPFERRAIQPPPSTFAYGWGAGAYPYWWYDPFFYPRTVVVPAAPARPRVYYYGYPR</sequence>
<evidence type="ECO:0000313" key="2">
    <source>
        <dbReference type="EMBL" id="MRG97399.1"/>
    </source>
</evidence>
<feature type="chain" id="PRO_5026771755" description="Lipoprotein" evidence="1">
    <location>
        <begin position="21"/>
        <end position="221"/>
    </location>
</feature>